<evidence type="ECO:0000256" key="2">
    <source>
        <dbReference type="ARBA" id="ARBA00008834"/>
    </source>
</evidence>
<comment type="subunit">
    <text evidence="3">Monomer.</text>
</comment>
<dbReference type="Pfam" id="PF07971">
    <property type="entry name" value="Glyco_hydro_92"/>
    <property type="match status" value="1"/>
</dbReference>
<dbReference type="InterPro" id="IPR012334">
    <property type="entry name" value="Pectin_lyas_fold"/>
</dbReference>
<evidence type="ECO:0000259" key="10">
    <source>
        <dbReference type="Pfam" id="PF17678"/>
    </source>
</evidence>
<evidence type="ECO:0000313" key="11">
    <source>
        <dbReference type="EMBL" id="MCU7551153.1"/>
    </source>
</evidence>
<evidence type="ECO:0000256" key="8">
    <source>
        <dbReference type="SAM" id="SignalP"/>
    </source>
</evidence>
<dbReference type="EMBL" id="JAOTIF010000018">
    <property type="protein sequence ID" value="MCU7551153.1"/>
    <property type="molecule type" value="Genomic_DNA"/>
</dbReference>
<dbReference type="InterPro" id="IPR014718">
    <property type="entry name" value="GH-type_carb-bd"/>
</dbReference>
<feature type="chain" id="PRO_5040911173" evidence="8">
    <location>
        <begin position="21"/>
        <end position="1255"/>
    </location>
</feature>
<feature type="domain" description="Glycosyl hydrolase family 92 N-terminal" evidence="10">
    <location>
        <begin position="533"/>
        <end position="777"/>
    </location>
</feature>
<dbReference type="EC" id="3.2.1.-" evidence="11"/>
<dbReference type="InterPro" id="IPR006626">
    <property type="entry name" value="PbH1"/>
</dbReference>
<dbReference type="Gene3D" id="1.20.1050.60">
    <property type="entry name" value="alpha-1,2-mannosidase"/>
    <property type="match status" value="1"/>
</dbReference>
<evidence type="ECO:0000256" key="5">
    <source>
        <dbReference type="ARBA" id="ARBA00022837"/>
    </source>
</evidence>
<dbReference type="Gene3D" id="2.70.98.10">
    <property type="match status" value="1"/>
</dbReference>
<evidence type="ECO:0000256" key="4">
    <source>
        <dbReference type="ARBA" id="ARBA00022801"/>
    </source>
</evidence>
<keyword evidence="8" id="KW-0732">Signal</keyword>
<accession>A0A9X3BJG0</accession>
<evidence type="ECO:0000259" key="9">
    <source>
        <dbReference type="Pfam" id="PF07971"/>
    </source>
</evidence>
<dbReference type="PANTHER" id="PTHR12143">
    <property type="entry name" value="PEPTIDE N-GLYCANASE PNGASE -RELATED"/>
    <property type="match status" value="1"/>
</dbReference>
<dbReference type="InterPro" id="IPR041371">
    <property type="entry name" value="GH92_N"/>
</dbReference>
<evidence type="ECO:0000256" key="3">
    <source>
        <dbReference type="ARBA" id="ARBA00011245"/>
    </source>
</evidence>
<dbReference type="InterPro" id="IPR012939">
    <property type="entry name" value="Glyco_hydro_92"/>
</dbReference>
<protein>
    <submittedName>
        <fullName evidence="11">GH92 family glycosyl hydrolase</fullName>
        <ecNumber evidence="11">3.2.1.-</ecNumber>
    </submittedName>
</protein>
<evidence type="ECO:0000313" key="12">
    <source>
        <dbReference type="Proteomes" id="UP001155483"/>
    </source>
</evidence>
<dbReference type="NCBIfam" id="TIGR01180">
    <property type="entry name" value="aman2_put"/>
    <property type="match status" value="1"/>
</dbReference>
<dbReference type="Pfam" id="PF00295">
    <property type="entry name" value="Glyco_hydro_28"/>
    <property type="match status" value="1"/>
</dbReference>
<dbReference type="Gene3D" id="1.20.1610.10">
    <property type="entry name" value="alpha-1,2-mannosidases domains"/>
    <property type="match status" value="1"/>
</dbReference>
<keyword evidence="5" id="KW-0106">Calcium</keyword>
<dbReference type="GO" id="GO:0005829">
    <property type="term" value="C:cytosol"/>
    <property type="evidence" value="ECO:0007669"/>
    <property type="project" value="TreeGrafter"/>
</dbReference>
<feature type="domain" description="Glycosyl hydrolase family 92" evidence="9">
    <location>
        <begin position="783"/>
        <end position="1245"/>
    </location>
</feature>
<dbReference type="Proteomes" id="UP001155483">
    <property type="component" value="Unassembled WGS sequence"/>
</dbReference>
<feature type="signal peptide" evidence="8">
    <location>
        <begin position="1"/>
        <end position="20"/>
    </location>
</feature>
<dbReference type="InterPro" id="IPR011050">
    <property type="entry name" value="Pectin_lyase_fold/virulence"/>
</dbReference>
<comment type="cofactor">
    <cofactor evidence="1">
        <name>Ca(2+)</name>
        <dbReference type="ChEBI" id="CHEBI:29108"/>
    </cofactor>
</comment>
<dbReference type="AlphaFoldDB" id="A0A9X3BJG0"/>
<dbReference type="GO" id="GO:0005975">
    <property type="term" value="P:carbohydrate metabolic process"/>
    <property type="evidence" value="ECO:0007669"/>
    <property type="project" value="InterPro"/>
</dbReference>
<proteinExistence type="inferred from homology"/>
<evidence type="ECO:0000256" key="1">
    <source>
        <dbReference type="ARBA" id="ARBA00001913"/>
    </source>
</evidence>
<keyword evidence="12" id="KW-1185">Reference proteome</keyword>
<dbReference type="InterPro" id="IPR050883">
    <property type="entry name" value="PNGase"/>
</dbReference>
<dbReference type="GO" id="GO:0006516">
    <property type="term" value="P:glycoprotein catabolic process"/>
    <property type="evidence" value="ECO:0007669"/>
    <property type="project" value="TreeGrafter"/>
</dbReference>
<reference evidence="11" key="2">
    <citation type="submission" date="2023-04" db="EMBL/GenBank/DDBJ databases">
        <title>Paracnuella aquatica gen. nov., sp. nov., a member of the family Chitinophagaceae isolated from a hot spring.</title>
        <authorList>
            <person name="Wang C."/>
        </authorList>
    </citation>
    <scope>NUCLEOTIDE SEQUENCE</scope>
    <source>
        <strain evidence="11">LB-8</strain>
    </source>
</reference>
<organism evidence="11 12">
    <name type="scientific">Paraflavisolibacter caeni</name>
    <dbReference type="NCBI Taxonomy" id="2982496"/>
    <lineage>
        <taxon>Bacteria</taxon>
        <taxon>Pseudomonadati</taxon>
        <taxon>Bacteroidota</taxon>
        <taxon>Chitinophagia</taxon>
        <taxon>Chitinophagales</taxon>
        <taxon>Chitinophagaceae</taxon>
        <taxon>Paraflavisolibacter</taxon>
    </lineage>
</organism>
<comment type="similarity">
    <text evidence="2 7">Belongs to the glycosyl hydrolase 28 family.</text>
</comment>
<dbReference type="GO" id="GO:0004650">
    <property type="term" value="F:polygalacturonase activity"/>
    <property type="evidence" value="ECO:0007669"/>
    <property type="project" value="InterPro"/>
</dbReference>
<gene>
    <name evidence="11" type="ORF">OCK74_18680</name>
</gene>
<dbReference type="PANTHER" id="PTHR12143:SF43">
    <property type="entry name" value="PUTATIVE-RELATED"/>
    <property type="match status" value="1"/>
</dbReference>
<sequence length="1255" mass="140639">MQSLLTSLTFLFFFSASVCAQQKQFNIVSYGAKADGKTNNAQAIQKAIDDASKSGGGMVVVPKGVFVTGSIELKSGVRLHLQDGAVIQGSDKRIDYEKVKHPSLIIAVKQHDISITGNGIIDGKGRELMKDIFKRLEEGTLVDKEWKVKRPGEGTRTNLLYLEECTNVKIVGVFFKDATNWVTHFERCRNILIDGIKLESMAYWNNDGLDIVDCKNVKITNSSINSADDAICLKSVNANDFCESIYVENCKLRSSANAFKLGTSSKGGFKNIKVRNLEIYDTYRSAIALEAVDGGFLENIDIQGVKAKNTGNAIFIRSAHRNKDTTYSGIQNIVIKDVTVEVPAGKPDAGYEMEGPLLRYPPGIVPDQNKLISVSPWNHSYKDPNAIIYKHNVFPSSISGLPGHPVQNILLENINITYVGGGKKEVNYIPLDSLHMVTEAEKDYPEFSMFGELPAWGFFIRHVEGLKMKNIKLTSKEDDYRAAMIFDDVKKLALVDLEIPSSKIPVIVLNKVSDHSLQKLRLPVDQKQQNLQYVQPLSGTAASTTPAALKHGEGTEHNANTIPAVGLPFAMTQWAPETRLTETKCIPPYFFKDSMLTGFRGTHWLSGSCTQDYGSFTIMPVTGKLKTNAAEYAVPFSHKNEITTPAYYKLDLPHLAVEMTATERCGLMQFTMQESDSLFLLIRPNSDEQVGFVKFDKEKGEVWGYNPVHRIYQGWGEPAGFSGYFFIQFEKRIGSSGVFNASGMINADSISKQKDIGAFVGFQLNKGEQLRIRIGTSFSSLEGAKRNLQQEIPVWDFESVLASAKDKWEKALGQISVETSNDKDKRIFYTAMYHAMQHPRLFSDVDGVYPKFSGNYELKRATNGNYYDDFSMWDTYRAQLPLLEMLQPSLVNNFVQSMVLKGQQGGWLPIFPCWNSYTAAMIGDHVTAFIASAYAKGIRNYDVEEAYRLMRQNAFNIAPKEDYINGKGRRALTSYLKYGYIPMEDSVQEAFHKKEQVSRTLEYAYDDYALSIVAKGLGKLNDYKALQKRATNYRNVFDRSVGMVRGRYATGKWYDPYLPDHREPYITEGTPRQYTFYVPHDVKGLSDLMGGPKALENALDSLFQKNEYWHGNEPGHQIPFMYNYTASPWKTQKAVRNILAEEYSDGPGGLSGNDDAGQMSAWYVFAALGFYPVDPVSGAFAICSPVFDKITLALVGNKKLEIVCNKKSPDAIYIEKVNWNGKPYTKSFFQYKDIMKGGKLEIYLQSTPSSSWGRP</sequence>
<dbReference type="GO" id="GO:0030246">
    <property type="term" value="F:carbohydrate binding"/>
    <property type="evidence" value="ECO:0007669"/>
    <property type="project" value="InterPro"/>
</dbReference>
<dbReference type="InterPro" id="IPR005887">
    <property type="entry name" value="GH92_a_mannosidase_put"/>
</dbReference>
<dbReference type="SMART" id="SM00710">
    <property type="entry name" value="PbH1"/>
    <property type="match status" value="7"/>
</dbReference>
<dbReference type="InterPro" id="IPR000743">
    <property type="entry name" value="Glyco_hydro_28"/>
</dbReference>
<dbReference type="GO" id="GO:0000224">
    <property type="term" value="F:peptide-N4-(N-acetyl-beta-glucosaminyl)asparagine amidase activity"/>
    <property type="evidence" value="ECO:0007669"/>
    <property type="project" value="TreeGrafter"/>
</dbReference>
<dbReference type="Gene3D" id="2.160.20.10">
    <property type="entry name" value="Single-stranded right-handed beta-helix, Pectin lyase-like"/>
    <property type="match status" value="1"/>
</dbReference>
<dbReference type="Gene3D" id="3.30.2080.10">
    <property type="entry name" value="GH92 mannosidase domain"/>
    <property type="match status" value="1"/>
</dbReference>
<dbReference type="RefSeq" id="WP_279298592.1">
    <property type="nucleotide sequence ID" value="NZ_JAOTIF010000018.1"/>
</dbReference>
<dbReference type="SUPFAM" id="SSF51126">
    <property type="entry name" value="Pectin lyase-like"/>
    <property type="match status" value="1"/>
</dbReference>
<dbReference type="SUPFAM" id="SSF48208">
    <property type="entry name" value="Six-hairpin glycosidases"/>
    <property type="match status" value="1"/>
</dbReference>
<keyword evidence="4 7" id="KW-0378">Hydrolase</keyword>
<dbReference type="FunFam" id="3.30.2080.10:FF:000001">
    <property type="entry name" value="Alpha-1,2-mannosidase subfamily"/>
    <property type="match status" value="1"/>
</dbReference>
<dbReference type="InterPro" id="IPR008928">
    <property type="entry name" value="6-hairpin_glycosidase_sf"/>
</dbReference>
<evidence type="ECO:0000256" key="6">
    <source>
        <dbReference type="ARBA" id="ARBA00023295"/>
    </source>
</evidence>
<name>A0A9X3BJG0_9BACT</name>
<keyword evidence="6 7" id="KW-0326">Glycosidase</keyword>
<reference evidence="11" key="1">
    <citation type="submission" date="2022-09" db="EMBL/GenBank/DDBJ databases">
        <authorList>
            <person name="Yuan C."/>
            <person name="Ke Z."/>
        </authorList>
    </citation>
    <scope>NUCLEOTIDE SEQUENCE</scope>
    <source>
        <strain evidence="11">LB-8</strain>
    </source>
</reference>
<evidence type="ECO:0000256" key="7">
    <source>
        <dbReference type="RuleBase" id="RU361169"/>
    </source>
</evidence>
<dbReference type="Pfam" id="PF17678">
    <property type="entry name" value="Glyco_hydro_92N"/>
    <property type="match status" value="1"/>
</dbReference>
<comment type="caution">
    <text evidence="11">The sequence shown here is derived from an EMBL/GenBank/DDBJ whole genome shotgun (WGS) entry which is preliminary data.</text>
</comment>